<reference evidence="3" key="5">
    <citation type="submission" date="2018-04" db="UniProtKB">
        <authorList>
            <consortium name="EnsemblFungi"/>
        </authorList>
    </citation>
    <scope>IDENTIFICATION</scope>
    <source>
        <strain evidence="3">R3-111a-1</strain>
    </source>
</reference>
<dbReference type="HOGENOM" id="CLU_2867764_0_0_1"/>
<dbReference type="RefSeq" id="XP_009221458.1">
    <property type="nucleotide sequence ID" value="XM_009223194.1"/>
</dbReference>
<proteinExistence type="predicted"/>
<accession>J3NVS9</accession>
<evidence type="ECO:0000313" key="2">
    <source>
        <dbReference type="EMBL" id="EJT75457.1"/>
    </source>
</evidence>
<dbReference type="RefSeq" id="XP_009221457.1">
    <property type="nucleotide sequence ID" value="XM_009223193.1"/>
</dbReference>
<organism evidence="2">
    <name type="scientific">Gaeumannomyces tritici (strain R3-111a-1)</name>
    <name type="common">Wheat and barley take-all root rot fungus</name>
    <name type="synonym">Gaeumannomyces graminis var. tritici</name>
    <dbReference type="NCBI Taxonomy" id="644352"/>
    <lineage>
        <taxon>Eukaryota</taxon>
        <taxon>Fungi</taxon>
        <taxon>Dikarya</taxon>
        <taxon>Ascomycota</taxon>
        <taxon>Pezizomycotina</taxon>
        <taxon>Sordariomycetes</taxon>
        <taxon>Sordariomycetidae</taxon>
        <taxon>Magnaporthales</taxon>
        <taxon>Magnaporthaceae</taxon>
        <taxon>Gaeumannomyces</taxon>
    </lineage>
</organism>
<reference evidence="2" key="2">
    <citation type="submission" date="2010-07" db="EMBL/GenBank/DDBJ databases">
        <authorList>
            <consortium name="The Broad Institute Genome Sequencing Platform"/>
            <consortium name="Broad Institute Genome Sequencing Center for Infectious Disease"/>
            <person name="Ma L.-J."/>
            <person name="Dead R."/>
            <person name="Young S."/>
            <person name="Zeng Q."/>
            <person name="Koehrsen M."/>
            <person name="Alvarado L."/>
            <person name="Berlin A."/>
            <person name="Chapman S.B."/>
            <person name="Chen Z."/>
            <person name="Freedman E."/>
            <person name="Gellesch M."/>
            <person name="Goldberg J."/>
            <person name="Griggs A."/>
            <person name="Gujja S."/>
            <person name="Heilman E.R."/>
            <person name="Heiman D."/>
            <person name="Hepburn T."/>
            <person name="Howarth C."/>
            <person name="Jen D."/>
            <person name="Larson L."/>
            <person name="Mehta T."/>
            <person name="Neiman D."/>
            <person name="Pearson M."/>
            <person name="Roberts A."/>
            <person name="Saif S."/>
            <person name="Shea T."/>
            <person name="Shenoy N."/>
            <person name="Sisk P."/>
            <person name="Stolte C."/>
            <person name="Sykes S."/>
            <person name="Walk T."/>
            <person name="White J."/>
            <person name="Yandava C."/>
            <person name="Haas B."/>
            <person name="Nusbaum C."/>
            <person name="Birren B."/>
        </authorList>
    </citation>
    <scope>NUCLEOTIDE SEQUENCE</scope>
    <source>
        <strain evidence="2">R3-111a-1</strain>
    </source>
</reference>
<dbReference type="GeneID" id="20345849"/>
<name>J3NVS9_GAET3</name>
<protein>
    <submittedName>
        <fullName evidence="2 3">Uncharacterized protein</fullName>
    </submittedName>
</protein>
<evidence type="ECO:0000256" key="1">
    <source>
        <dbReference type="SAM" id="MobiDB-lite"/>
    </source>
</evidence>
<evidence type="ECO:0000313" key="3">
    <source>
        <dbReference type="EnsemblFungi" id="EJT75457"/>
    </source>
</evidence>
<dbReference type="VEuPathDB" id="FungiDB:GGTG_05391"/>
<dbReference type="EnsemblFungi" id="EJT75458">
    <property type="protein sequence ID" value="EJT75458"/>
    <property type="gene ID" value="GGTG_05391"/>
</dbReference>
<evidence type="ECO:0000313" key="4">
    <source>
        <dbReference type="Proteomes" id="UP000006039"/>
    </source>
</evidence>
<keyword evidence="4" id="KW-1185">Reference proteome</keyword>
<dbReference type="EnsemblFungi" id="EJT75457">
    <property type="protein sequence ID" value="EJT75457"/>
    <property type="gene ID" value="GGTG_05391"/>
</dbReference>
<dbReference type="Proteomes" id="UP000006039">
    <property type="component" value="Unassembled WGS sequence"/>
</dbReference>
<reference evidence="4" key="1">
    <citation type="submission" date="2010-07" db="EMBL/GenBank/DDBJ databases">
        <title>The genome sequence of Gaeumannomyces graminis var. tritici strain R3-111a-1.</title>
        <authorList>
            <consortium name="The Broad Institute Genome Sequencing Platform"/>
            <person name="Ma L.-J."/>
            <person name="Dead R."/>
            <person name="Young S."/>
            <person name="Zeng Q."/>
            <person name="Koehrsen M."/>
            <person name="Alvarado L."/>
            <person name="Berlin A."/>
            <person name="Chapman S.B."/>
            <person name="Chen Z."/>
            <person name="Freedman E."/>
            <person name="Gellesch M."/>
            <person name="Goldberg J."/>
            <person name="Griggs A."/>
            <person name="Gujja S."/>
            <person name="Heilman E.R."/>
            <person name="Heiman D."/>
            <person name="Hepburn T."/>
            <person name="Howarth C."/>
            <person name="Jen D."/>
            <person name="Larson L."/>
            <person name="Mehta T."/>
            <person name="Neiman D."/>
            <person name="Pearson M."/>
            <person name="Roberts A."/>
            <person name="Saif S."/>
            <person name="Shea T."/>
            <person name="Shenoy N."/>
            <person name="Sisk P."/>
            <person name="Stolte C."/>
            <person name="Sykes S."/>
            <person name="Walk T."/>
            <person name="White J."/>
            <person name="Yandava C."/>
            <person name="Haas B."/>
            <person name="Nusbaum C."/>
            <person name="Birren B."/>
        </authorList>
    </citation>
    <scope>NUCLEOTIDE SEQUENCE [LARGE SCALE GENOMIC DNA]</scope>
    <source>
        <strain evidence="4">R3-111a-1</strain>
    </source>
</reference>
<gene>
    <name evidence="3" type="primary">20345849</name>
    <name evidence="2" type="ORF">GGTG_05391</name>
</gene>
<reference evidence="2" key="3">
    <citation type="submission" date="2010-09" db="EMBL/GenBank/DDBJ databases">
        <title>Annotation of Gaeumannomyces graminis var. tritici R3-111a-1.</title>
        <authorList>
            <consortium name="The Broad Institute Genome Sequencing Platform"/>
            <person name="Ma L.-J."/>
            <person name="Dead R."/>
            <person name="Young S.K."/>
            <person name="Zeng Q."/>
            <person name="Gargeya S."/>
            <person name="Fitzgerald M."/>
            <person name="Haas B."/>
            <person name="Abouelleil A."/>
            <person name="Alvarado L."/>
            <person name="Arachchi H.M."/>
            <person name="Berlin A."/>
            <person name="Brown A."/>
            <person name="Chapman S.B."/>
            <person name="Chen Z."/>
            <person name="Dunbar C."/>
            <person name="Freedman E."/>
            <person name="Gearin G."/>
            <person name="Gellesch M."/>
            <person name="Goldberg J."/>
            <person name="Griggs A."/>
            <person name="Gujja S."/>
            <person name="Heiman D."/>
            <person name="Howarth C."/>
            <person name="Larson L."/>
            <person name="Lui A."/>
            <person name="MacDonald P.J.P."/>
            <person name="Mehta T."/>
            <person name="Montmayeur A."/>
            <person name="Murphy C."/>
            <person name="Neiman D."/>
            <person name="Pearson M."/>
            <person name="Priest M."/>
            <person name="Roberts A."/>
            <person name="Saif S."/>
            <person name="Shea T."/>
            <person name="Shenoy N."/>
            <person name="Sisk P."/>
            <person name="Stolte C."/>
            <person name="Sykes S."/>
            <person name="Yandava C."/>
            <person name="Wortman J."/>
            <person name="Nusbaum C."/>
            <person name="Birren B."/>
        </authorList>
    </citation>
    <scope>NUCLEOTIDE SEQUENCE</scope>
    <source>
        <strain evidence="2">R3-111a-1</strain>
    </source>
</reference>
<dbReference type="EMBL" id="GL385397">
    <property type="protein sequence ID" value="EJT75458.1"/>
    <property type="molecule type" value="Genomic_DNA"/>
</dbReference>
<reference evidence="3" key="4">
    <citation type="journal article" date="2015" name="G3 (Bethesda)">
        <title>Genome sequences of three phytopathogenic species of the Magnaporthaceae family of fungi.</title>
        <authorList>
            <person name="Okagaki L.H."/>
            <person name="Nunes C.C."/>
            <person name="Sailsbery J."/>
            <person name="Clay B."/>
            <person name="Brown D."/>
            <person name="John T."/>
            <person name="Oh Y."/>
            <person name="Young N."/>
            <person name="Fitzgerald M."/>
            <person name="Haas B.J."/>
            <person name="Zeng Q."/>
            <person name="Young S."/>
            <person name="Adiconis X."/>
            <person name="Fan L."/>
            <person name="Levin J.Z."/>
            <person name="Mitchell T.K."/>
            <person name="Okubara P.A."/>
            <person name="Farman M.L."/>
            <person name="Kohn L.M."/>
            <person name="Birren B."/>
            <person name="Ma L.-J."/>
            <person name="Dean R.A."/>
        </authorList>
    </citation>
    <scope>NUCLEOTIDE SEQUENCE</scope>
    <source>
        <strain evidence="3">R3-111a-1</strain>
    </source>
</reference>
<dbReference type="EMBL" id="GL385397">
    <property type="protein sequence ID" value="EJT75457.1"/>
    <property type="molecule type" value="Genomic_DNA"/>
</dbReference>
<feature type="region of interest" description="Disordered" evidence="1">
    <location>
        <begin position="1"/>
        <end position="36"/>
    </location>
</feature>
<sequence>MAPGWPHTRTVGTMGSRLDSPPAATPALDRDRATPLLDTRTMGRRLFQSPSKSKQCNQVAFTAS</sequence>
<dbReference type="AlphaFoldDB" id="J3NVS9"/>